<proteinExistence type="inferred from homology"/>
<feature type="transmembrane region" description="Helical" evidence="9">
    <location>
        <begin position="318"/>
        <end position="339"/>
    </location>
</feature>
<feature type="transmembrane region" description="Helical" evidence="9">
    <location>
        <begin position="197"/>
        <end position="219"/>
    </location>
</feature>
<evidence type="ECO:0000256" key="3">
    <source>
        <dbReference type="ARBA" id="ARBA00022448"/>
    </source>
</evidence>
<comment type="caution">
    <text evidence="10">The sequence shown here is derived from an EMBL/GenBank/DDBJ whole genome shotgun (WGS) entry which is preliminary data.</text>
</comment>
<keyword evidence="4 8" id="KW-1003">Cell membrane</keyword>
<evidence type="ECO:0000256" key="7">
    <source>
        <dbReference type="ARBA" id="ARBA00023136"/>
    </source>
</evidence>
<dbReference type="GO" id="GO:0005886">
    <property type="term" value="C:plasma membrane"/>
    <property type="evidence" value="ECO:0007669"/>
    <property type="project" value="UniProtKB-SubCell"/>
</dbReference>
<dbReference type="PIRSF" id="PIRSF005353">
    <property type="entry name" value="PbuG"/>
    <property type="match status" value="1"/>
</dbReference>
<name>A0A8J6XZD4_9BACT</name>
<evidence type="ECO:0000256" key="5">
    <source>
        <dbReference type="ARBA" id="ARBA00022692"/>
    </source>
</evidence>
<protein>
    <submittedName>
        <fullName evidence="10">NCS2 family permease</fullName>
    </submittedName>
</protein>
<dbReference type="InterPro" id="IPR006043">
    <property type="entry name" value="NCS2"/>
</dbReference>
<feature type="transmembrane region" description="Helical" evidence="9">
    <location>
        <begin position="239"/>
        <end position="263"/>
    </location>
</feature>
<evidence type="ECO:0000256" key="1">
    <source>
        <dbReference type="ARBA" id="ARBA00004651"/>
    </source>
</evidence>
<dbReference type="InterPro" id="IPR045018">
    <property type="entry name" value="Azg-like"/>
</dbReference>
<feature type="transmembrane region" description="Helical" evidence="9">
    <location>
        <begin position="170"/>
        <end position="190"/>
    </location>
</feature>
<dbReference type="PANTHER" id="PTHR43337">
    <property type="entry name" value="XANTHINE/URACIL PERMEASE C887.17-RELATED"/>
    <property type="match status" value="1"/>
</dbReference>
<evidence type="ECO:0000313" key="10">
    <source>
        <dbReference type="EMBL" id="MBD3867193.1"/>
    </source>
</evidence>
<feature type="transmembrane region" description="Helical" evidence="9">
    <location>
        <begin position="131"/>
        <end position="150"/>
    </location>
</feature>
<gene>
    <name evidence="10" type="ORF">IFK94_03625</name>
</gene>
<dbReference type="GO" id="GO:0005345">
    <property type="term" value="F:purine nucleobase transmembrane transporter activity"/>
    <property type="evidence" value="ECO:0007669"/>
    <property type="project" value="TreeGrafter"/>
</dbReference>
<evidence type="ECO:0000256" key="2">
    <source>
        <dbReference type="ARBA" id="ARBA00005697"/>
    </source>
</evidence>
<feature type="transmembrane region" description="Helical" evidence="9">
    <location>
        <begin position="423"/>
        <end position="441"/>
    </location>
</feature>
<dbReference type="AlphaFoldDB" id="A0A8J6XZD4"/>
<evidence type="ECO:0000256" key="6">
    <source>
        <dbReference type="ARBA" id="ARBA00022989"/>
    </source>
</evidence>
<dbReference type="EMBL" id="JACXWD010000007">
    <property type="protein sequence ID" value="MBD3867193.1"/>
    <property type="molecule type" value="Genomic_DNA"/>
</dbReference>
<evidence type="ECO:0000256" key="9">
    <source>
        <dbReference type="SAM" id="Phobius"/>
    </source>
</evidence>
<keyword evidence="3 8" id="KW-0813">Transport</keyword>
<dbReference type="Proteomes" id="UP000648239">
    <property type="component" value="Unassembled WGS sequence"/>
</dbReference>
<comment type="similarity">
    <text evidence="2 8">Belongs to the nucleobase:cation symporter-2 (NCS2) (TC 2.A.40) family. Azg-like subfamily.</text>
</comment>
<reference evidence="10 11" key="1">
    <citation type="submission" date="2020-08" db="EMBL/GenBank/DDBJ databases">
        <title>Acidobacteriota in marine sediments use diverse sulfur dissimilation pathways.</title>
        <authorList>
            <person name="Wasmund K."/>
        </authorList>
    </citation>
    <scope>NUCLEOTIDE SEQUENCE [LARGE SCALE GENOMIC DNA]</scope>
    <source>
        <strain evidence="10">MAG AM4</strain>
    </source>
</reference>
<feature type="transmembrane region" description="Helical" evidence="9">
    <location>
        <begin position="351"/>
        <end position="373"/>
    </location>
</feature>
<comment type="subcellular location">
    <subcellularLocation>
        <location evidence="1 8">Cell membrane</location>
        <topology evidence="1 8">Multi-pass membrane protein</topology>
    </subcellularLocation>
</comment>
<feature type="transmembrane region" description="Helical" evidence="9">
    <location>
        <begin position="22"/>
        <end position="43"/>
    </location>
</feature>
<dbReference type="PANTHER" id="PTHR43337:SF1">
    <property type="entry name" value="XANTHINE_URACIL PERMEASE C887.17-RELATED"/>
    <property type="match status" value="1"/>
</dbReference>
<keyword evidence="7 8" id="KW-0472">Membrane</keyword>
<keyword evidence="5 8" id="KW-0812">Transmembrane</keyword>
<dbReference type="Pfam" id="PF00860">
    <property type="entry name" value="Xan_ur_permease"/>
    <property type="match status" value="1"/>
</dbReference>
<keyword evidence="6 8" id="KW-1133">Transmembrane helix</keyword>
<accession>A0A8J6XZD4</accession>
<evidence type="ECO:0000256" key="8">
    <source>
        <dbReference type="PIRNR" id="PIRNR005353"/>
    </source>
</evidence>
<evidence type="ECO:0000313" key="11">
    <source>
        <dbReference type="Proteomes" id="UP000648239"/>
    </source>
</evidence>
<dbReference type="InterPro" id="IPR026033">
    <property type="entry name" value="Azg-like_bact_archaea"/>
</dbReference>
<sequence>MSPFIESWFHVRESGSSLRTEVLGGLTTFLTMVYIVFVNPAVLSGAGMDFGAVMVATCLAAGIATWTMGLAANYPIAMAPGMGENFFFLTVVVGMQVPWRIALAAVFVSGIVFVFMNLFRLREMLINAVPTCLKHSIAAGIGLFIALIGLRNGGILLNDAGQGHFVMGDLTHPATLIALVGLTLTVAAMARGIQGAVLLGILFTTALAWGAGLVEWQGLVSMPPSLAPTFLQLDLSGLLTLEMLPVIFIFLFMAVFDAVGTLIGIGEQGGFMKDGKLPRAGRALTADATGTVVGSLLGTPTVTAYIESATGVQAGARTGLANMVTGTLFFLALFFSPLARMIGGGIEVEPGVFVNPMTAPALIIVGSLMARSVAKIPWEDMTESFPAFLVLAGIPLFWSIADGIAFGFIAYPLLKLLTGRYREVSALVYIVGGLLALRYIFL</sequence>
<feature type="transmembrane region" description="Helical" evidence="9">
    <location>
        <begin position="50"/>
        <end position="77"/>
    </location>
</feature>
<organism evidence="10 11">
    <name type="scientific">Candidatus Polarisedimenticola svalbardensis</name>
    <dbReference type="NCBI Taxonomy" id="2886004"/>
    <lineage>
        <taxon>Bacteria</taxon>
        <taxon>Pseudomonadati</taxon>
        <taxon>Acidobacteriota</taxon>
        <taxon>Candidatus Polarisedimenticolia</taxon>
        <taxon>Candidatus Polarisedimenticolales</taxon>
        <taxon>Candidatus Polarisedimenticolaceae</taxon>
        <taxon>Candidatus Polarisedimenticola</taxon>
    </lineage>
</organism>
<feature type="transmembrane region" description="Helical" evidence="9">
    <location>
        <begin position="97"/>
        <end position="119"/>
    </location>
</feature>
<feature type="transmembrane region" description="Helical" evidence="9">
    <location>
        <begin position="385"/>
        <end position="411"/>
    </location>
</feature>
<evidence type="ECO:0000256" key="4">
    <source>
        <dbReference type="ARBA" id="ARBA00022475"/>
    </source>
</evidence>